<feature type="compositionally biased region" description="Basic and acidic residues" evidence="1">
    <location>
        <begin position="1"/>
        <end position="24"/>
    </location>
</feature>
<evidence type="ECO:0000313" key="3">
    <source>
        <dbReference type="EMBL" id="UUX49352.1"/>
    </source>
</evidence>
<keyword evidence="4" id="KW-1185">Reference proteome</keyword>
<dbReference type="Proteomes" id="UP001060336">
    <property type="component" value="Chromosome"/>
</dbReference>
<proteinExistence type="predicted"/>
<feature type="transmembrane region" description="Helical" evidence="2">
    <location>
        <begin position="135"/>
        <end position="159"/>
    </location>
</feature>
<feature type="region of interest" description="Disordered" evidence="1">
    <location>
        <begin position="1"/>
        <end position="39"/>
    </location>
</feature>
<protein>
    <submittedName>
        <fullName evidence="3">Uncharacterized protein</fullName>
    </submittedName>
</protein>
<keyword evidence="2" id="KW-0472">Membrane</keyword>
<accession>A0A9J7APL6</accession>
<evidence type="ECO:0000256" key="1">
    <source>
        <dbReference type="SAM" id="MobiDB-lite"/>
    </source>
</evidence>
<keyword evidence="2" id="KW-0812">Transmembrane</keyword>
<dbReference type="KEGG" id="naci:NUH88_18370"/>
<reference evidence="3" key="1">
    <citation type="submission" date="2022-08" db="EMBL/GenBank/DDBJ databases">
        <title>Nisaea acidiphila sp. nov., isolated from a marine algal debris and emended description of the genus Nisaea Urios et al. 2008.</title>
        <authorList>
            <person name="Kwon K."/>
        </authorList>
    </citation>
    <scope>NUCLEOTIDE SEQUENCE</scope>
    <source>
        <strain evidence="3">MEBiC11861</strain>
    </source>
</reference>
<dbReference type="EMBL" id="CP102480">
    <property type="protein sequence ID" value="UUX49352.1"/>
    <property type="molecule type" value="Genomic_DNA"/>
</dbReference>
<dbReference type="AlphaFoldDB" id="A0A9J7APL6"/>
<name>A0A9J7APL6_9PROT</name>
<evidence type="ECO:0000313" key="4">
    <source>
        <dbReference type="Proteomes" id="UP001060336"/>
    </source>
</evidence>
<evidence type="ECO:0000256" key="2">
    <source>
        <dbReference type="SAM" id="Phobius"/>
    </source>
</evidence>
<keyword evidence="2" id="KW-1133">Transmembrane helix</keyword>
<feature type="transmembrane region" description="Helical" evidence="2">
    <location>
        <begin position="103"/>
        <end position="123"/>
    </location>
</feature>
<gene>
    <name evidence="3" type="ORF">NUH88_18370</name>
</gene>
<dbReference type="RefSeq" id="WP_257767939.1">
    <property type="nucleotide sequence ID" value="NZ_CP102480.1"/>
</dbReference>
<organism evidence="3 4">
    <name type="scientific">Nisaea acidiphila</name>
    <dbReference type="NCBI Taxonomy" id="1862145"/>
    <lineage>
        <taxon>Bacteria</taxon>
        <taxon>Pseudomonadati</taxon>
        <taxon>Pseudomonadota</taxon>
        <taxon>Alphaproteobacteria</taxon>
        <taxon>Rhodospirillales</taxon>
        <taxon>Thalassobaculaceae</taxon>
        <taxon>Nisaea</taxon>
    </lineage>
</organism>
<sequence>MADDRTPAVFDLRRDASDDEDKKRASSSPFPSLKRRPAEERANEIVEDLKEVILNPGRGEGKTGMYVGDWTKLARKDITRAIRDAETSAAFRELMSANRIGGLCLRIGFLLLASVASFAAFWWGIVVIGREYGPLWGFGATMSALGLCLAFVIAGLVYGHEGHEKALDKAMQKHTDDEDRELEARIKRVLEKKQAPPRR</sequence>